<dbReference type="Pfam" id="PF00507">
    <property type="entry name" value="Oxidored_q4"/>
    <property type="match status" value="1"/>
</dbReference>
<evidence type="ECO:0000256" key="2">
    <source>
        <dbReference type="ARBA" id="ARBA00008472"/>
    </source>
</evidence>
<dbReference type="GO" id="GO:0048038">
    <property type="term" value="F:quinone binding"/>
    <property type="evidence" value="ECO:0007669"/>
    <property type="project" value="UniProtKB-KW"/>
</dbReference>
<evidence type="ECO:0000256" key="11">
    <source>
        <dbReference type="ARBA" id="ARBA00023136"/>
    </source>
</evidence>
<reference evidence="14 15" key="1">
    <citation type="submission" date="2019-12" db="EMBL/GenBank/DDBJ databases">
        <title>Chitinophaga sp. strain ysch24 (GDMCC 1.1355), whole genome shotgun sequence.</title>
        <authorList>
            <person name="Zhang X."/>
        </authorList>
    </citation>
    <scope>NUCLEOTIDE SEQUENCE [LARGE SCALE GENOMIC DNA]</scope>
    <source>
        <strain evidence="15">ysch24</strain>
    </source>
</reference>
<name>A0A7K1U183_9BACT</name>
<dbReference type="EC" id="7.1.1.-" evidence="12"/>
<keyword evidence="11 12" id="KW-0472">Membrane</keyword>
<keyword evidence="6 12" id="KW-0874">Quinone</keyword>
<dbReference type="InterPro" id="IPR023043">
    <property type="entry name" value="NAD(P)H_OxRDtase_bac/plastid"/>
</dbReference>
<organism evidence="14 15">
    <name type="scientific">Chitinophaga tropicalis</name>
    <dbReference type="NCBI Taxonomy" id="2683588"/>
    <lineage>
        <taxon>Bacteria</taxon>
        <taxon>Pseudomonadati</taxon>
        <taxon>Bacteroidota</taxon>
        <taxon>Chitinophagia</taxon>
        <taxon>Chitinophagales</taxon>
        <taxon>Chitinophagaceae</taxon>
        <taxon>Chitinophaga</taxon>
    </lineage>
</organism>
<keyword evidence="7 12" id="KW-1278">Translocase</keyword>
<protein>
    <recommendedName>
        <fullName evidence="12">NADH-quinone oxidoreductase subunit A</fullName>
        <ecNumber evidence="12">7.1.1.-</ecNumber>
    </recommendedName>
    <alternativeName>
        <fullName evidence="12">NADH dehydrogenase I subunit A</fullName>
    </alternativeName>
    <alternativeName>
        <fullName evidence="12">NDH-1 subunit A</fullName>
    </alternativeName>
    <alternativeName>
        <fullName evidence="12">NUO1</fullName>
    </alternativeName>
</protein>
<dbReference type="Gene3D" id="1.20.58.1610">
    <property type="entry name" value="NADH:ubiquinone/plastoquinone oxidoreductase, chain 3"/>
    <property type="match status" value="1"/>
</dbReference>
<keyword evidence="8 12" id="KW-1133">Transmembrane helix</keyword>
<comment type="subunit">
    <text evidence="12">NDH-1 is composed of 14 different subunits. Subunits NuoA, H, J, K, L, M, N constitute the membrane sector of the complex.</text>
</comment>
<evidence type="ECO:0000256" key="13">
    <source>
        <dbReference type="RuleBase" id="RU003639"/>
    </source>
</evidence>
<evidence type="ECO:0000256" key="9">
    <source>
        <dbReference type="ARBA" id="ARBA00023027"/>
    </source>
</evidence>
<keyword evidence="4 12" id="KW-1003">Cell membrane</keyword>
<dbReference type="GO" id="GO:0050136">
    <property type="term" value="F:NADH dehydrogenase (quinone) (non-electrogenic) activity"/>
    <property type="evidence" value="ECO:0007669"/>
    <property type="project" value="UniProtKB-UniRule"/>
</dbReference>
<evidence type="ECO:0000256" key="12">
    <source>
        <dbReference type="HAMAP-Rule" id="MF_01394"/>
    </source>
</evidence>
<comment type="subcellular location">
    <subcellularLocation>
        <location evidence="12 13">Cell membrane</location>
        <topology evidence="12 13">Multi-pass membrane protein</topology>
    </subcellularLocation>
    <subcellularLocation>
        <location evidence="1">Membrane</location>
        <topology evidence="1">Multi-pass membrane protein</topology>
    </subcellularLocation>
</comment>
<feature type="transmembrane region" description="Helical" evidence="12">
    <location>
        <begin position="13"/>
        <end position="35"/>
    </location>
</feature>
<comment type="function">
    <text evidence="12">NDH-1 shuttles electrons from NADH, via FMN and iron-sulfur (Fe-S) centers, to quinones in the respiratory chain. The immediate electron acceptor for the enzyme in this species is believed to be a menaquinone. Couples the redox reaction to proton translocation (for every two electrons transferred, four hydrogen ions are translocated across the cytoplasmic membrane), and thus conserves the redox energy in a proton gradient.</text>
</comment>
<dbReference type="Proteomes" id="UP000461730">
    <property type="component" value="Unassembled WGS sequence"/>
</dbReference>
<keyword evidence="9 12" id="KW-0520">NAD</keyword>
<evidence type="ECO:0000256" key="3">
    <source>
        <dbReference type="ARBA" id="ARBA00022448"/>
    </source>
</evidence>
<evidence type="ECO:0000256" key="4">
    <source>
        <dbReference type="ARBA" id="ARBA00022475"/>
    </source>
</evidence>
<keyword evidence="5 12" id="KW-0812">Transmembrane</keyword>
<comment type="caution">
    <text evidence="14">The sequence shown here is derived from an EMBL/GenBank/DDBJ whole genome shotgun (WGS) entry which is preliminary data.</text>
</comment>
<sequence length="145" mass="16029">MGNGIPDVPLWPLLLYTGLVVILLAAILILSYILGQHHNDRATSKPYEGGIEQTGSARLQFPVQFYLVAMLFVIFDVEAVFIMLWALGFYDLGWAGYLGAAFFIGQLVVVLIYEWGIGALNIGADAKKILKALKLKQQQNEMVAK</sequence>
<keyword evidence="3 12" id="KW-0813">Transport</keyword>
<dbReference type="GO" id="GO:0030964">
    <property type="term" value="C:NADH dehydrogenase complex"/>
    <property type="evidence" value="ECO:0007669"/>
    <property type="project" value="TreeGrafter"/>
</dbReference>
<dbReference type="GO" id="GO:0005886">
    <property type="term" value="C:plasma membrane"/>
    <property type="evidence" value="ECO:0007669"/>
    <property type="project" value="UniProtKB-SubCell"/>
</dbReference>
<evidence type="ECO:0000313" key="14">
    <source>
        <dbReference type="EMBL" id="MVT08122.1"/>
    </source>
</evidence>
<comment type="similarity">
    <text evidence="2 12 13">Belongs to the complex I subunit 3 family.</text>
</comment>
<evidence type="ECO:0000256" key="10">
    <source>
        <dbReference type="ARBA" id="ARBA00023075"/>
    </source>
</evidence>
<keyword evidence="15" id="KW-1185">Reference proteome</keyword>
<dbReference type="RefSeq" id="WP_157305538.1">
    <property type="nucleotide sequence ID" value="NZ_WRXN01000002.1"/>
</dbReference>
<evidence type="ECO:0000256" key="6">
    <source>
        <dbReference type="ARBA" id="ARBA00022719"/>
    </source>
</evidence>
<dbReference type="PANTHER" id="PTHR11058:SF21">
    <property type="entry name" value="NADH-QUINONE OXIDOREDUCTASE SUBUNIT A"/>
    <property type="match status" value="1"/>
</dbReference>
<feature type="transmembrane region" description="Helical" evidence="12">
    <location>
        <begin position="94"/>
        <end position="113"/>
    </location>
</feature>
<dbReference type="InterPro" id="IPR000440">
    <property type="entry name" value="NADH_UbQ/plastoQ_OxRdtase_su3"/>
</dbReference>
<gene>
    <name evidence="12" type="primary">nuoA</name>
    <name evidence="14" type="ORF">GO493_07605</name>
</gene>
<dbReference type="GO" id="GO:0008137">
    <property type="term" value="F:NADH dehydrogenase (ubiquinone) activity"/>
    <property type="evidence" value="ECO:0007669"/>
    <property type="project" value="InterPro"/>
</dbReference>
<dbReference type="PANTHER" id="PTHR11058">
    <property type="entry name" value="NADH-UBIQUINONE OXIDOREDUCTASE CHAIN 3"/>
    <property type="match status" value="1"/>
</dbReference>
<dbReference type="AlphaFoldDB" id="A0A7K1U183"/>
<keyword evidence="10 14" id="KW-0830">Ubiquinone</keyword>
<proteinExistence type="inferred from homology"/>
<dbReference type="EMBL" id="WRXN01000002">
    <property type="protein sequence ID" value="MVT08122.1"/>
    <property type="molecule type" value="Genomic_DNA"/>
</dbReference>
<comment type="catalytic activity">
    <reaction evidence="12 13">
        <text>a quinone + NADH + 5 H(+)(in) = a quinol + NAD(+) + 4 H(+)(out)</text>
        <dbReference type="Rhea" id="RHEA:57888"/>
        <dbReference type="ChEBI" id="CHEBI:15378"/>
        <dbReference type="ChEBI" id="CHEBI:24646"/>
        <dbReference type="ChEBI" id="CHEBI:57540"/>
        <dbReference type="ChEBI" id="CHEBI:57945"/>
        <dbReference type="ChEBI" id="CHEBI:132124"/>
    </reaction>
</comment>
<evidence type="ECO:0000256" key="8">
    <source>
        <dbReference type="ARBA" id="ARBA00022989"/>
    </source>
</evidence>
<evidence type="ECO:0000256" key="5">
    <source>
        <dbReference type="ARBA" id="ARBA00022692"/>
    </source>
</evidence>
<evidence type="ECO:0000256" key="1">
    <source>
        <dbReference type="ARBA" id="ARBA00004141"/>
    </source>
</evidence>
<accession>A0A7K1U183</accession>
<dbReference type="HAMAP" id="MF_01394">
    <property type="entry name" value="NDH1_NuoA"/>
    <property type="match status" value="1"/>
</dbReference>
<evidence type="ECO:0000256" key="7">
    <source>
        <dbReference type="ARBA" id="ARBA00022967"/>
    </source>
</evidence>
<dbReference type="InterPro" id="IPR038430">
    <property type="entry name" value="NDAH_ubi_oxred_su3_sf"/>
</dbReference>
<evidence type="ECO:0000313" key="15">
    <source>
        <dbReference type="Proteomes" id="UP000461730"/>
    </source>
</evidence>
<feature type="transmembrane region" description="Helical" evidence="12">
    <location>
        <begin position="65"/>
        <end position="88"/>
    </location>
</feature>